<dbReference type="Pfam" id="PF13560">
    <property type="entry name" value="HTH_31"/>
    <property type="match status" value="1"/>
</dbReference>
<feature type="domain" description="HTH cro/C1-type" evidence="2">
    <location>
        <begin position="10"/>
        <end position="64"/>
    </location>
</feature>
<dbReference type="SUPFAM" id="SSF47413">
    <property type="entry name" value="lambda repressor-like DNA-binding domains"/>
    <property type="match status" value="1"/>
</dbReference>
<evidence type="ECO:0000259" key="2">
    <source>
        <dbReference type="PROSITE" id="PS50943"/>
    </source>
</evidence>
<dbReference type="PANTHER" id="PTHR46797:SF2">
    <property type="entry name" value="TRANSCRIPTIONAL REGULATOR"/>
    <property type="match status" value="1"/>
</dbReference>
<dbReference type="PROSITE" id="PS50943">
    <property type="entry name" value="HTH_CROC1"/>
    <property type="match status" value="1"/>
</dbReference>
<proteinExistence type="predicted"/>
<gene>
    <name evidence="3" type="ORF">DWG20_01510</name>
</gene>
<dbReference type="RefSeq" id="WP_115432097.1">
    <property type="nucleotide sequence ID" value="NZ_CP031337.1"/>
</dbReference>
<evidence type="ECO:0000256" key="1">
    <source>
        <dbReference type="ARBA" id="ARBA00023125"/>
    </source>
</evidence>
<protein>
    <submittedName>
        <fullName evidence="3">Cupin domain-containing protein</fullName>
    </submittedName>
</protein>
<dbReference type="GO" id="GO:0003700">
    <property type="term" value="F:DNA-binding transcription factor activity"/>
    <property type="evidence" value="ECO:0007669"/>
    <property type="project" value="TreeGrafter"/>
</dbReference>
<dbReference type="InterPro" id="IPR011051">
    <property type="entry name" value="RmlC_Cupin_sf"/>
</dbReference>
<evidence type="ECO:0000313" key="4">
    <source>
        <dbReference type="Proteomes" id="UP000254537"/>
    </source>
</evidence>
<dbReference type="GO" id="GO:0003677">
    <property type="term" value="F:DNA binding"/>
    <property type="evidence" value="ECO:0007669"/>
    <property type="project" value="UniProtKB-KW"/>
</dbReference>
<evidence type="ECO:0000313" key="3">
    <source>
        <dbReference type="EMBL" id="AXK38215.1"/>
    </source>
</evidence>
<dbReference type="Proteomes" id="UP000254537">
    <property type="component" value="Chromosome"/>
</dbReference>
<dbReference type="SMART" id="SM00530">
    <property type="entry name" value="HTH_XRE"/>
    <property type="match status" value="1"/>
</dbReference>
<name>A0A345Y2R3_9NEIS</name>
<dbReference type="KEGG" id="ccah:DWG20_01510"/>
<dbReference type="CDD" id="cd00093">
    <property type="entry name" value="HTH_XRE"/>
    <property type="match status" value="1"/>
</dbReference>
<dbReference type="OrthoDB" id="73827at2"/>
<sequence length="179" mass="19366">MSQAPIGTLIRQLRKQRKATLERVADRVGRSPAFLSLLERGLNEPAIDDLIAIADALGVSTAHFFSAPAAPAHPWRVNGDARREMSYQGGVHDTLLSPTLSGRFHMLMGEMEAGATSGDAEIRENGEQGGLLLEGTLTIWVDGEEQTLAAGDSFQFDSSRPHRYANLGDTVARVLWVVA</sequence>
<dbReference type="Gene3D" id="1.10.260.40">
    <property type="entry name" value="lambda repressor-like DNA-binding domains"/>
    <property type="match status" value="1"/>
</dbReference>
<dbReference type="Gene3D" id="2.60.120.10">
    <property type="entry name" value="Jelly Rolls"/>
    <property type="match status" value="1"/>
</dbReference>
<dbReference type="PANTHER" id="PTHR46797">
    <property type="entry name" value="HTH-TYPE TRANSCRIPTIONAL REGULATOR"/>
    <property type="match status" value="1"/>
</dbReference>
<dbReference type="InterPro" id="IPR010982">
    <property type="entry name" value="Lambda_DNA-bd_dom_sf"/>
</dbReference>
<dbReference type="InterPro" id="IPR050807">
    <property type="entry name" value="TransReg_Diox_bact_type"/>
</dbReference>
<dbReference type="InterPro" id="IPR001387">
    <property type="entry name" value="Cro/C1-type_HTH"/>
</dbReference>
<dbReference type="GO" id="GO:0005829">
    <property type="term" value="C:cytosol"/>
    <property type="evidence" value="ECO:0007669"/>
    <property type="project" value="TreeGrafter"/>
</dbReference>
<dbReference type="Pfam" id="PF07883">
    <property type="entry name" value="Cupin_2"/>
    <property type="match status" value="1"/>
</dbReference>
<dbReference type="InterPro" id="IPR014710">
    <property type="entry name" value="RmlC-like_jellyroll"/>
</dbReference>
<dbReference type="InterPro" id="IPR013096">
    <property type="entry name" value="Cupin_2"/>
</dbReference>
<dbReference type="SUPFAM" id="SSF51182">
    <property type="entry name" value="RmlC-like cupins"/>
    <property type="match status" value="1"/>
</dbReference>
<keyword evidence="1" id="KW-0238">DNA-binding</keyword>
<accession>A0A345Y2R3</accession>
<dbReference type="AlphaFoldDB" id="A0A345Y2R3"/>
<reference evidence="3 4" key="1">
    <citation type="submission" date="2018-07" db="EMBL/GenBank/DDBJ databases">
        <title>Crenobacter cavernae sp. nov., isolated from a karst cave.</title>
        <authorList>
            <person name="Zhu H."/>
        </authorList>
    </citation>
    <scope>NUCLEOTIDE SEQUENCE [LARGE SCALE GENOMIC DNA]</scope>
    <source>
        <strain evidence="3 4">K1W11S-77</strain>
    </source>
</reference>
<dbReference type="EMBL" id="CP031337">
    <property type="protein sequence ID" value="AXK38215.1"/>
    <property type="molecule type" value="Genomic_DNA"/>
</dbReference>
<organism evidence="3 4">
    <name type="scientific">Crenobacter cavernae</name>
    <dbReference type="NCBI Taxonomy" id="2290923"/>
    <lineage>
        <taxon>Bacteria</taxon>
        <taxon>Pseudomonadati</taxon>
        <taxon>Pseudomonadota</taxon>
        <taxon>Betaproteobacteria</taxon>
        <taxon>Neisseriales</taxon>
        <taxon>Neisseriaceae</taxon>
        <taxon>Crenobacter</taxon>
    </lineage>
</organism>
<dbReference type="CDD" id="cd02209">
    <property type="entry name" value="cupin_XRE_C"/>
    <property type="match status" value="1"/>
</dbReference>